<dbReference type="RefSeq" id="WP_131601647.1">
    <property type="nucleotide sequence ID" value="NZ_SJLU01000008.1"/>
</dbReference>
<comment type="caution">
    <text evidence="1">The sequence shown here is derived from an EMBL/GenBank/DDBJ whole genome shotgun (WGS) entry which is preliminary data.</text>
</comment>
<protein>
    <submittedName>
        <fullName evidence="1">Uncharacterized protein</fullName>
    </submittedName>
</protein>
<dbReference type="Proteomes" id="UP000291866">
    <property type="component" value="Unassembled WGS sequence"/>
</dbReference>
<accession>A0A8G2J0T3</accession>
<name>A0A8G2J0T3_RHILV</name>
<sequence length="220" mass="23843">MAREWNNLKQVHSAGTQALLADAALDLMELQSSFITDDDVFIREAPRPVVATGLPSDERYIIAGGAGLMSDHTVIWSPTLRRASTPHERARGQRIIGYPFSVGQTIAMELGRLNTGWAGDGTVAPGTKLVLDIQNAAASFPAEASMPEVEVDPDDGSVILRWITANAERSLSLTFLGKGEVTVFFSSPERATPARKYEVTDIVGLYNRFNDDLVHSIMAG</sequence>
<dbReference type="AlphaFoldDB" id="A0A8G2J0T3"/>
<organism evidence="1 2">
    <name type="scientific">Rhizobium leguminosarum bv. viciae</name>
    <dbReference type="NCBI Taxonomy" id="387"/>
    <lineage>
        <taxon>Bacteria</taxon>
        <taxon>Pseudomonadati</taxon>
        <taxon>Pseudomonadota</taxon>
        <taxon>Alphaproteobacteria</taxon>
        <taxon>Hyphomicrobiales</taxon>
        <taxon>Rhizobiaceae</taxon>
        <taxon>Rhizobium/Agrobacterium group</taxon>
        <taxon>Rhizobium</taxon>
    </lineage>
</organism>
<proteinExistence type="predicted"/>
<evidence type="ECO:0000313" key="2">
    <source>
        <dbReference type="Proteomes" id="UP000291866"/>
    </source>
</evidence>
<reference evidence="1 2" key="1">
    <citation type="submission" date="2019-02" db="EMBL/GenBank/DDBJ databases">
        <title>The competitiveness to form nodules shapes the capacities of Rhizobium leguminosarum sv viciae communities to promote symbiosis with specific hosts.</title>
        <authorList>
            <person name="Boivin S."/>
            <person name="Lepetit M."/>
        </authorList>
    </citation>
    <scope>NUCLEOTIDE SEQUENCE [LARGE SCALE GENOMIC DNA]</scope>
    <source>
        <strain evidence="1 2">SPF4F3</strain>
    </source>
</reference>
<evidence type="ECO:0000313" key="1">
    <source>
        <dbReference type="EMBL" id="TBX92497.1"/>
    </source>
</evidence>
<dbReference type="EMBL" id="SJLU01000008">
    <property type="protein sequence ID" value="TBX92497.1"/>
    <property type="molecule type" value="Genomic_DNA"/>
</dbReference>
<gene>
    <name evidence="1" type="ORF">E0H31_17550</name>
</gene>